<proteinExistence type="predicted"/>
<organism evidence="2 3">
    <name type="scientific">Macrostomum lignano</name>
    <dbReference type="NCBI Taxonomy" id="282301"/>
    <lineage>
        <taxon>Eukaryota</taxon>
        <taxon>Metazoa</taxon>
        <taxon>Spiralia</taxon>
        <taxon>Lophotrochozoa</taxon>
        <taxon>Platyhelminthes</taxon>
        <taxon>Rhabditophora</taxon>
        <taxon>Macrostomorpha</taxon>
        <taxon>Macrostomida</taxon>
        <taxon>Macrostomidae</taxon>
        <taxon>Macrostomum</taxon>
    </lineage>
</organism>
<keyword evidence="1" id="KW-0812">Transmembrane</keyword>
<name>A0A267DFQ8_9PLAT</name>
<gene>
    <name evidence="2" type="ORF">BOX15_Mlig010408g2</name>
</gene>
<evidence type="ECO:0000313" key="3">
    <source>
        <dbReference type="Proteomes" id="UP000215902"/>
    </source>
</evidence>
<reference evidence="2 3" key="1">
    <citation type="submission" date="2017-06" db="EMBL/GenBank/DDBJ databases">
        <title>A platform for efficient transgenesis in Macrostomum lignano, a flatworm model organism for stem cell research.</title>
        <authorList>
            <person name="Berezikov E."/>
        </authorList>
    </citation>
    <scope>NUCLEOTIDE SEQUENCE [LARGE SCALE GENOMIC DNA]</scope>
    <source>
        <strain evidence="2">DV1</strain>
        <tissue evidence="2">Whole organism</tissue>
    </source>
</reference>
<protein>
    <submittedName>
        <fullName evidence="2">Uncharacterized protein</fullName>
    </submittedName>
</protein>
<accession>A0A267DFQ8</accession>
<keyword evidence="1" id="KW-1133">Transmembrane helix</keyword>
<keyword evidence="1" id="KW-0472">Membrane</keyword>
<dbReference type="Proteomes" id="UP000215902">
    <property type="component" value="Unassembled WGS sequence"/>
</dbReference>
<evidence type="ECO:0000313" key="2">
    <source>
        <dbReference type="EMBL" id="PAA47986.1"/>
    </source>
</evidence>
<dbReference type="AlphaFoldDB" id="A0A267DFQ8"/>
<sequence>MNRTSDTIDANRSDYITGNVSLPVWILKQLKVWLTTVLLTGIREVDYKALVVSFSAVYLAFCTVRFIVSMSMSAPLRYM</sequence>
<comment type="caution">
    <text evidence="2">The sequence shown here is derived from an EMBL/GenBank/DDBJ whole genome shotgun (WGS) entry which is preliminary data.</text>
</comment>
<evidence type="ECO:0000256" key="1">
    <source>
        <dbReference type="SAM" id="Phobius"/>
    </source>
</evidence>
<dbReference type="EMBL" id="NIVC01004271">
    <property type="protein sequence ID" value="PAA47986.1"/>
    <property type="molecule type" value="Genomic_DNA"/>
</dbReference>
<feature type="transmembrane region" description="Helical" evidence="1">
    <location>
        <begin position="49"/>
        <end position="68"/>
    </location>
</feature>
<keyword evidence="3" id="KW-1185">Reference proteome</keyword>